<dbReference type="RefSeq" id="WP_198827570.1">
    <property type="nucleotide sequence ID" value="NZ_CP066308.1"/>
</dbReference>
<evidence type="ECO:0000313" key="5">
    <source>
        <dbReference type="Proteomes" id="UP000595847"/>
    </source>
</evidence>
<feature type="chain" id="PRO_5038710801" evidence="1">
    <location>
        <begin position="19"/>
        <end position="125"/>
    </location>
</feature>
<evidence type="ECO:0000256" key="1">
    <source>
        <dbReference type="SAM" id="SignalP"/>
    </source>
</evidence>
<dbReference type="AlphaFoldDB" id="A0A7T5EJX2"/>
<dbReference type="EMBL" id="CP066308">
    <property type="protein sequence ID" value="QQE73974.1"/>
    <property type="molecule type" value="Genomic_DNA"/>
</dbReference>
<dbReference type="EMBL" id="CP073708">
    <property type="protein sequence ID" value="QUO41058.1"/>
    <property type="molecule type" value="Genomic_DNA"/>
</dbReference>
<evidence type="ECO:0000313" key="3">
    <source>
        <dbReference type="EMBL" id="QQE73974.1"/>
    </source>
</evidence>
<accession>A0A7T5EJX2</accession>
<evidence type="ECO:0000313" key="4">
    <source>
        <dbReference type="EMBL" id="QUO41058.1"/>
    </source>
</evidence>
<keyword evidence="1" id="KW-0732">Signal</keyword>
<protein>
    <submittedName>
        <fullName evidence="3">S-layer homology domain-containing protein</fullName>
    </submittedName>
</protein>
<gene>
    <name evidence="3" type="ORF">JD108_19285</name>
    <name evidence="4" type="ORF">KDJ56_19220</name>
</gene>
<dbReference type="KEGG" id="bcop:JD108_19285"/>
<feature type="domain" description="SLH" evidence="2">
    <location>
        <begin position="22"/>
        <end position="85"/>
    </location>
</feature>
<proteinExistence type="predicted"/>
<name>A0A7T5EJX2_9BACL</name>
<keyword evidence="6" id="KW-1185">Reference proteome</keyword>
<sequence length="125" mass="14080">MKIAMMICVLLFAGTALAGIASADSPFPDTHKHWAKSSIQWALAKNMVVGYPDGTFKPDHIVTEAEFLAMLLRMFENTKLEVETLEYLTRAEAVQFLKNIATSGLHSMKKRPNQPEDYPNLHPYK</sequence>
<dbReference type="PROSITE" id="PS51272">
    <property type="entry name" value="SLH"/>
    <property type="match status" value="1"/>
</dbReference>
<reference evidence="3 5" key="1">
    <citation type="submission" date="2020-12" db="EMBL/GenBank/DDBJ databases">
        <title>strain FJAT-54423T represents a novel species of the genus Brevibacillus.</title>
        <authorList>
            <person name="Tang R."/>
        </authorList>
    </citation>
    <scope>NUCLEOTIDE SEQUENCE [LARGE SCALE GENOMIC DNA]</scope>
    <source>
        <strain evidence="3 5">FJAT-54423</strain>
    </source>
</reference>
<reference evidence="4" key="2">
    <citation type="submission" date="2021-04" db="EMBL/GenBank/DDBJ databases">
        <title>Brevibacillus composti FJAT-54423, complete genome.</title>
        <authorList>
            <person name="Tang R."/>
        </authorList>
    </citation>
    <scope>NUCLEOTIDE SEQUENCE</scope>
    <source>
        <strain evidence="4">FJAT-54424</strain>
    </source>
</reference>
<dbReference type="Pfam" id="PF00395">
    <property type="entry name" value="SLH"/>
    <property type="match status" value="1"/>
</dbReference>
<evidence type="ECO:0000313" key="6">
    <source>
        <dbReference type="Proteomes" id="UP000677234"/>
    </source>
</evidence>
<dbReference type="InterPro" id="IPR001119">
    <property type="entry name" value="SLH_dom"/>
</dbReference>
<dbReference type="Proteomes" id="UP000677234">
    <property type="component" value="Chromosome"/>
</dbReference>
<feature type="signal peptide" evidence="1">
    <location>
        <begin position="1"/>
        <end position="18"/>
    </location>
</feature>
<evidence type="ECO:0000259" key="2">
    <source>
        <dbReference type="PROSITE" id="PS51272"/>
    </source>
</evidence>
<dbReference type="Proteomes" id="UP000595847">
    <property type="component" value="Chromosome"/>
</dbReference>
<organism evidence="3 5">
    <name type="scientific">Brevibacillus composti</name>
    <dbReference type="NCBI Taxonomy" id="2796470"/>
    <lineage>
        <taxon>Bacteria</taxon>
        <taxon>Bacillati</taxon>
        <taxon>Bacillota</taxon>
        <taxon>Bacilli</taxon>
        <taxon>Bacillales</taxon>
        <taxon>Paenibacillaceae</taxon>
        <taxon>Brevibacillus</taxon>
    </lineage>
</organism>